<feature type="region of interest" description="Disordered" evidence="1">
    <location>
        <begin position="28"/>
        <end position="50"/>
    </location>
</feature>
<dbReference type="Gene3D" id="2.160.10.10">
    <property type="entry name" value="Hexapeptide repeat proteins"/>
    <property type="match status" value="1"/>
</dbReference>
<proteinExistence type="predicted"/>
<protein>
    <submittedName>
        <fullName evidence="2">Acyl transferase family protein</fullName>
    </submittedName>
</protein>
<dbReference type="PANTHER" id="PTHR43300">
    <property type="entry name" value="ACETYLTRANSFERASE"/>
    <property type="match status" value="1"/>
</dbReference>
<dbReference type="eggNOG" id="COG0110">
    <property type="taxonomic scope" value="Bacteria"/>
</dbReference>
<keyword evidence="3" id="KW-1185">Reference proteome</keyword>
<sequence>MVAAGDGQAQARCGGGRPPGEMAWSQALAAAGSGSPRPGGAGPSGGEGAWQAVPRQQRLRRHPVPPGRNSLHYWREAKSLPRVAWNFLVISLCRILPWFGVKNFLYRRLGMKVGRDVAFGLMAMVDVFWPELIEVGDNSIIGYNTVLLAHEFLIGEYRTGPVVIGRDVMIGANCTVLPGVVIGDGAVVSAHSLVNADVPPGAVVGGVPARPIGHRG</sequence>
<feature type="region of interest" description="Disordered" evidence="1">
    <location>
        <begin position="1"/>
        <end position="20"/>
    </location>
</feature>
<dbReference type="GO" id="GO:0016740">
    <property type="term" value="F:transferase activity"/>
    <property type="evidence" value="ECO:0007669"/>
    <property type="project" value="UniProtKB-KW"/>
</dbReference>
<dbReference type="InterPro" id="IPR011004">
    <property type="entry name" value="Trimer_LpxA-like_sf"/>
</dbReference>
<dbReference type="RefSeq" id="WP_006904581.1">
    <property type="nucleotide sequence ID" value="NZ_JH976535.1"/>
</dbReference>
<name>K6QD63_9FIRM</name>
<organism evidence="2 3">
    <name type="scientific">Thermaerobacter subterraneus DSM 13965</name>
    <dbReference type="NCBI Taxonomy" id="867903"/>
    <lineage>
        <taxon>Bacteria</taxon>
        <taxon>Bacillati</taxon>
        <taxon>Bacillota</taxon>
        <taxon>Clostridia</taxon>
        <taxon>Eubacteriales</taxon>
        <taxon>Clostridiales Family XVII. Incertae Sedis</taxon>
        <taxon>Thermaerobacter</taxon>
    </lineage>
</organism>
<dbReference type="CDD" id="cd04647">
    <property type="entry name" value="LbH_MAT_like"/>
    <property type="match status" value="1"/>
</dbReference>
<dbReference type="SUPFAM" id="SSF51161">
    <property type="entry name" value="Trimeric LpxA-like enzymes"/>
    <property type="match status" value="1"/>
</dbReference>
<accession>K6QD63</accession>
<dbReference type="STRING" id="867903.ThesuDRAFT_02299"/>
<reference evidence="2" key="2">
    <citation type="submission" date="2012-10" db="EMBL/GenBank/DDBJ databases">
        <title>Improved high-quality draft of Thermaerobacter subterraneus C21, DSM 13965.</title>
        <authorList>
            <consortium name="DOE Joint Genome Institute"/>
            <person name="Eisen J."/>
            <person name="Huntemann M."/>
            <person name="Wei C.-L."/>
            <person name="Han J."/>
            <person name="Detter J.C."/>
            <person name="Han C."/>
            <person name="Tapia R."/>
            <person name="Chen A."/>
            <person name="Kyrpides N."/>
            <person name="Mavromatis K."/>
            <person name="Markowitz V."/>
            <person name="Szeto E."/>
            <person name="Ivanova N."/>
            <person name="Mikhailova N."/>
            <person name="Ovchinnikova G."/>
            <person name="Pagani I."/>
            <person name="Pati A."/>
            <person name="Goodwin L."/>
            <person name="Nordberg H.P."/>
            <person name="Cantor M.N."/>
            <person name="Hua S.X."/>
            <person name="Woyke T."/>
            <person name="Eisen J."/>
            <person name="Klenk H.-P."/>
        </authorList>
    </citation>
    <scope>NUCLEOTIDE SEQUENCE [LARGE SCALE GENOMIC DNA]</scope>
    <source>
        <strain evidence="2">DSM 13965</strain>
    </source>
</reference>
<dbReference type="PANTHER" id="PTHR43300:SF11">
    <property type="entry name" value="ACETYLTRANSFERASE RV3034C-RELATED"/>
    <property type="match status" value="1"/>
</dbReference>
<dbReference type="InterPro" id="IPR050179">
    <property type="entry name" value="Trans_hexapeptide_repeat"/>
</dbReference>
<evidence type="ECO:0000313" key="3">
    <source>
        <dbReference type="Proteomes" id="UP000005710"/>
    </source>
</evidence>
<dbReference type="EMBL" id="AENY02000003">
    <property type="protein sequence ID" value="EKP94561.1"/>
    <property type="molecule type" value="Genomic_DNA"/>
</dbReference>
<dbReference type="Pfam" id="PF00132">
    <property type="entry name" value="Hexapep"/>
    <property type="match status" value="1"/>
</dbReference>
<dbReference type="AlphaFoldDB" id="K6QD63"/>
<dbReference type="InterPro" id="IPR001451">
    <property type="entry name" value="Hexapep"/>
</dbReference>
<dbReference type="HOGENOM" id="CLU_051638_16_0_9"/>
<comment type="caution">
    <text evidence="2">The sequence shown here is derived from an EMBL/GenBank/DDBJ whole genome shotgun (WGS) entry which is preliminary data.</text>
</comment>
<gene>
    <name evidence="2" type="ORF">ThesuDRAFT_02299</name>
</gene>
<reference evidence="2" key="1">
    <citation type="submission" date="2010-10" db="EMBL/GenBank/DDBJ databases">
        <authorList>
            <consortium name="US DOE Joint Genome Institute (JGI-PGF)"/>
            <person name="Lucas S."/>
            <person name="Copeland A."/>
            <person name="Lapidus A."/>
            <person name="Bruce D."/>
            <person name="Goodwin L."/>
            <person name="Pitluck S."/>
            <person name="Kyrpides N."/>
            <person name="Mavromatis K."/>
            <person name="Detter J.C."/>
            <person name="Han C."/>
            <person name="Land M."/>
            <person name="Hauser L."/>
            <person name="Markowitz V."/>
            <person name="Cheng J.-F."/>
            <person name="Hugenholtz P."/>
            <person name="Woyke T."/>
            <person name="Wu D."/>
            <person name="Pukall R."/>
            <person name="Wahrenburg C."/>
            <person name="Brambilla E."/>
            <person name="Klenk H.-P."/>
            <person name="Eisen J.A."/>
        </authorList>
    </citation>
    <scope>NUCLEOTIDE SEQUENCE [LARGE SCALE GENOMIC DNA]</scope>
    <source>
        <strain evidence="2">DSM 13965</strain>
    </source>
</reference>
<feature type="compositionally biased region" description="Gly residues" evidence="1">
    <location>
        <begin position="37"/>
        <end position="48"/>
    </location>
</feature>
<evidence type="ECO:0000256" key="1">
    <source>
        <dbReference type="SAM" id="MobiDB-lite"/>
    </source>
</evidence>
<keyword evidence="2" id="KW-0808">Transferase</keyword>
<evidence type="ECO:0000313" key="2">
    <source>
        <dbReference type="EMBL" id="EKP94561.1"/>
    </source>
</evidence>
<dbReference type="Proteomes" id="UP000005710">
    <property type="component" value="Unassembled WGS sequence"/>
</dbReference>